<organism evidence="1 2">
    <name type="scientific">Gigaspora margarita</name>
    <dbReference type="NCBI Taxonomy" id="4874"/>
    <lineage>
        <taxon>Eukaryota</taxon>
        <taxon>Fungi</taxon>
        <taxon>Fungi incertae sedis</taxon>
        <taxon>Mucoromycota</taxon>
        <taxon>Glomeromycotina</taxon>
        <taxon>Glomeromycetes</taxon>
        <taxon>Diversisporales</taxon>
        <taxon>Gigasporaceae</taxon>
        <taxon>Gigaspora</taxon>
    </lineage>
</organism>
<dbReference type="EMBL" id="CAJVQB010006993">
    <property type="protein sequence ID" value="CAG8695258.1"/>
    <property type="molecule type" value="Genomic_DNA"/>
</dbReference>
<protein>
    <submittedName>
        <fullName evidence="1">33228_t:CDS:1</fullName>
    </submittedName>
</protein>
<accession>A0ABN7UX82</accession>
<gene>
    <name evidence="1" type="ORF">GMARGA_LOCUS11771</name>
</gene>
<proteinExistence type="predicted"/>
<comment type="caution">
    <text evidence="1">The sequence shown here is derived from an EMBL/GenBank/DDBJ whole genome shotgun (WGS) entry which is preliminary data.</text>
</comment>
<name>A0ABN7UX82_GIGMA</name>
<dbReference type="Proteomes" id="UP000789901">
    <property type="component" value="Unassembled WGS sequence"/>
</dbReference>
<reference evidence="1 2" key="1">
    <citation type="submission" date="2021-06" db="EMBL/GenBank/DDBJ databases">
        <authorList>
            <person name="Kallberg Y."/>
            <person name="Tangrot J."/>
            <person name="Rosling A."/>
        </authorList>
    </citation>
    <scope>NUCLEOTIDE SEQUENCE [LARGE SCALE GENOMIC DNA]</scope>
    <source>
        <strain evidence="1 2">120-4 pot B 10/14</strain>
    </source>
</reference>
<sequence length="55" mass="6332">YDDDHQEAKRYPYIFFNSLKNPYAKVTQIISCEKIMTRTDRSLQVVSGIGVTYGA</sequence>
<evidence type="ECO:0000313" key="1">
    <source>
        <dbReference type="EMBL" id="CAG8695258.1"/>
    </source>
</evidence>
<keyword evidence="2" id="KW-1185">Reference proteome</keyword>
<feature type="non-terminal residue" evidence="1">
    <location>
        <position position="1"/>
    </location>
</feature>
<evidence type="ECO:0000313" key="2">
    <source>
        <dbReference type="Proteomes" id="UP000789901"/>
    </source>
</evidence>